<evidence type="ECO:0000259" key="3">
    <source>
        <dbReference type="Pfam" id="PF25053"/>
    </source>
</evidence>
<accession>A0A9W4UEM9</accession>
<name>A0A9W4UEM9_9PLEO</name>
<dbReference type="OrthoDB" id="194358at2759"/>
<dbReference type="InterPro" id="IPR027417">
    <property type="entry name" value="P-loop_NTPase"/>
</dbReference>
<comment type="caution">
    <text evidence="4">The sequence shown here is derived from an EMBL/GenBank/DDBJ whole genome shotgun (WGS) entry which is preliminary data.</text>
</comment>
<dbReference type="Pfam" id="PF25053">
    <property type="entry name" value="DUF7791"/>
    <property type="match status" value="1"/>
</dbReference>
<evidence type="ECO:0000259" key="2">
    <source>
        <dbReference type="Pfam" id="PF24883"/>
    </source>
</evidence>
<dbReference type="InterPro" id="IPR056693">
    <property type="entry name" value="DUF7791"/>
</dbReference>
<dbReference type="SUPFAM" id="SSF52540">
    <property type="entry name" value="P-loop containing nucleoside triphosphate hydrolases"/>
    <property type="match status" value="1"/>
</dbReference>
<dbReference type="Pfam" id="PF24883">
    <property type="entry name" value="NPHP3_N"/>
    <property type="match status" value="1"/>
</dbReference>
<evidence type="ECO:0000256" key="1">
    <source>
        <dbReference type="ARBA" id="ARBA00022737"/>
    </source>
</evidence>
<dbReference type="EMBL" id="CAOQHR010000004">
    <property type="protein sequence ID" value="CAI6333944.1"/>
    <property type="molecule type" value="Genomic_DNA"/>
</dbReference>
<evidence type="ECO:0000313" key="5">
    <source>
        <dbReference type="Proteomes" id="UP001152607"/>
    </source>
</evidence>
<dbReference type="InterPro" id="IPR056884">
    <property type="entry name" value="NPHP3-like_N"/>
</dbReference>
<dbReference type="Gene3D" id="3.40.50.300">
    <property type="entry name" value="P-loop containing nucleotide triphosphate hydrolases"/>
    <property type="match status" value="1"/>
</dbReference>
<evidence type="ECO:0008006" key="6">
    <source>
        <dbReference type="Google" id="ProtNLM"/>
    </source>
</evidence>
<dbReference type="PANTHER" id="PTHR10039:SF5">
    <property type="entry name" value="NACHT DOMAIN-CONTAINING PROTEIN"/>
    <property type="match status" value="1"/>
</dbReference>
<feature type="domain" description="Nephrocystin 3-like N-terminal" evidence="2">
    <location>
        <begin position="274"/>
        <end position="453"/>
    </location>
</feature>
<dbReference type="Proteomes" id="UP001152607">
    <property type="component" value="Unassembled WGS sequence"/>
</dbReference>
<protein>
    <recommendedName>
        <fullName evidence="6">NACHT domain-containing protein</fullName>
    </recommendedName>
</protein>
<proteinExistence type="predicted"/>
<reference evidence="4" key="1">
    <citation type="submission" date="2023-01" db="EMBL/GenBank/DDBJ databases">
        <authorList>
            <person name="Van Ghelder C."/>
            <person name="Rancurel C."/>
        </authorList>
    </citation>
    <scope>NUCLEOTIDE SEQUENCE</scope>
    <source>
        <strain evidence="4">CNCM I-4278</strain>
    </source>
</reference>
<feature type="domain" description="DUF7791" evidence="3">
    <location>
        <begin position="581"/>
        <end position="696"/>
    </location>
</feature>
<organism evidence="4 5">
    <name type="scientific">Periconia digitata</name>
    <dbReference type="NCBI Taxonomy" id="1303443"/>
    <lineage>
        <taxon>Eukaryota</taxon>
        <taxon>Fungi</taxon>
        <taxon>Dikarya</taxon>
        <taxon>Ascomycota</taxon>
        <taxon>Pezizomycotina</taxon>
        <taxon>Dothideomycetes</taxon>
        <taxon>Pleosporomycetidae</taxon>
        <taxon>Pleosporales</taxon>
        <taxon>Massarineae</taxon>
        <taxon>Periconiaceae</taxon>
        <taxon>Periconia</taxon>
    </lineage>
</organism>
<dbReference type="PANTHER" id="PTHR10039">
    <property type="entry name" value="AMELOGENIN"/>
    <property type="match status" value="1"/>
</dbReference>
<keyword evidence="1" id="KW-0677">Repeat</keyword>
<dbReference type="AlphaFoldDB" id="A0A9W4UEM9"/>
<keyword evidence="5" id="KW-1185">Reference proteome</keyword>
<evidence type="ECO:0000313" key="4">
    <source>
        <dbReference type="EMBL" id="CAI6333944.1"/>
    </source>
</evidence>
<gene>
    <name evidence="4" type="ORF">PDIGIT_LOCUS6996</name>
</gene>
<sequence length="925" mass="106830">MQKLPKPQLLDDVHPKTSGLLDPATQLIDAIMDGITTFSLVCNILQVIVIAHKLHTTAREIRSSATGSTANYNGFHIICRSIEENVASISKSSNDDTLRDMANECKTLVRAHRNCIPSVPLGKKIGYSRAIYMACLAYYKRKEFDESQQRIEKMAQRISESYLKSMLERVHENTDDMKRSLTAIKQNMSTMEKQLHETQFLSTTGLWAPVSTKNSVNILSEWLRKQKDDRIYLKCMRALYYGHIKLREGKIHKAHRDTFRWIFEEDGKHPGEKLKFRDWLRMQEPTGNLFWISGKPGSGKSTLMKFMASSPQLKENLKVWSEGQPVLLVTHYFWRTGSDLQKTLGGLMRSLLYQILDKNLNLVREIFPGKEWASVGSKYEFSMERLKDALETTLGRVGEENLRIFIMIDGLDEFDDRPDQASQSQETENAEKLIDFLTIFEGFSHVKICVSSRPYEEFRVRYGCPDRSLAVHDMTRDDIQSYIEDKLSKNSKFLELSSQDDQYFRIVQEMVHTAEGVFIWVELALRTLLRGIDRCHDSHTLLQRLRDIPPELGELYDTIIASIDGHDRKIAARPFLLAVGDPRTLINHYFQDEAVRHRAELQETFSLGCLQDTLEDMTSAINERCRSLLTVSRSRYDRSSGRMKSMIHDTVQPIHRTLAEHISRPNVREMLMKQAGTIHDEIWYFCEAQIVVLKAAMWMAKGEHIHDRKGPTFAWRTVSSIFREALWLGPEPISKFCDEIHELIRQWISEGKLELKEISYLFFTLDKWWHSYPLSVVPTNSHLYIEYGTFSWDHVLNALRYEGDREHNMLQSTATEILILLLSNRSCIRTAAWFDILEFFLENGAEPNASSQYTPNTPWAIFVMDLLKSQTKLFRNKTILSLTLKALLSRGADLTAICHAHFSVDRVAGLYIQHLPEAMSLGRHV</sequence>